<dbReference type="AlphaFoldDB" id="A0A1M5R3A1"/>
<evidence type="ECO:0000313" key="1">
    <source>
        <dbReference type="EMBL" id="SHH20812.1"/>
    </source>
</evidence>
<protein>
    <recommendedName>
        <fullName evidence="3">Helix-turn-helix domain-containing protein</fullName>
    </recommendedName>
</protein>
<sequence length="229" mass="26284">MLPHYAEIQIRNLTYAPRRRLHRRMSDAPANIRLPKLLLEAEAAALLRRSRGHVKRLRLERKLGYILGRPATIDEKDLEIYVAGAKQRRVLRKQELKARRKARAKGESETFEYVSAGAVAKPFVLLTIAEAAIKFERSARQIRYLCLRGRVPYIVGRPPLIDEADLTEFFEQKRLAALAKIPPAPGTIEFKALQARRAKEKMARRLHAKAVKRRVARILEALKTRGSNR</sequence>
<organism evidence="1 2">
    <name type="scientific">Bradyrhizobium erythrophlei</name>
    <dbReference type="NCBI Taxonomy" id="1437360"/>
    <lineage>
        <taxon>Bacteria</taxon>
        <taxon>Pseudomonadati</taxon>
        <taxon>Pseudomonadota</taxon>
        <taxon>Alphaproteobacteria</taxon>
        <taxon>Hyphomicrobiales</taxon>
        <taxon>Nitrobacteraceae</taxon>
        <taxon>Bradyrhizobium</taxon>
    </lineage>
</organism>
<dbReference type="Proteomes" id="UP000190675">
    <property type="component" value="Chromosome I"/>
</dbReference>
<name>A0A1M5R3A1_9BRAD</name>
<dbReference type="EMBL" id="LT670818">
    <property type="protein sequence ID" value="SHH20812.1"/>
    <property type="molecule type" value="Genomic_DNA"/>
</dbReference>
<evidence type="ECO:0000313" key="2">
    <source>
        <dbReference type="Proteomes" id="UP000190675"/>
    </source>
</evidence>
<proteinExistence type="predicted"/>
<gene>
    <name evidence="1" type="ORF">SAMN05444169_6320</name>
</gene>
<accession>A0A1M5R3A1</accession>
<reference evidence="1 2" key="1">
    <citation type="submission" date="2016-11" db="EMBL/GenBank/DDBJ databases">
        <authorList>
            <person name="Jaros S."/>
            <person name="Januszkiewicz K."/>
            <person name="Wedrychowicz H."/>
        </authorList>
    </citation>
    <scope>NUCLEOTIDE SEQUENCE [LARGE SCALE GENOMIC DNA]</scope>
    <source>
        <strain evidence="1 2">GAS242</strain>
    </source>
</reference>
<evidence type="ECO:0008006" key="3">
    <source>
        <dbReference type="Google" id="ProtNLM"/>
    </source>
</evidence>